<evidence type="ECO:0000259" key="12">
    <source>
        <dbReference type="Pfam" id="PF07715"/>
    </source>
</evidence>
<dbReference type="Pfam" id="PF00593">
    <property type="entry name" value="TonB_dep_Rec_b-barrel"/>
    <property type="match status" value="1"/>
</dbReference>
<dbReference type="PANTHER" id="PTHR32552:SF68">
    <property type="entry name" value="FERRICHROME OUTER MEMBRANE TRANSPORTER_PHAGE RECEPTOR"/>
    <property type="match status" value="1"/>
</dbReference>
<keyword evidence="13" id="KW-0675">Receptor</keyword>
<dbReference type="PANTHER" id="PTHR32552">
    <property type="entry name" value="FERRICHROME IRON RECEPTOR-RELATED"/>
    <property type="match status" value="1"/>
</dbReference>
<reference evidence="13" key="1">
    <citation type="submission" date="2019-03" db="EMBL/GenBank/DDBJ databases">
        <title>Single cell metagenomics reveals metabolic interactions within the superorganism composed of flagellate Streblomastix strix and complex community of Bacteroidetes bacteria on its surface.</title>
        <authorList>
            <person name="Treitli S.C."/>
            <person name="Kolisko M."/>
            <person name="Husnik F."/>
            <person name="Keeling P."/>
            <person name="Hampl V."/>
        </authorList>
    </citation>
    <scope>NUCLEOTIDE SEQUENCE</scope>
    <source>
        <strain evidence="13">STM</strain>
    </source>
</reference>
<evidence type="ECO:0000259" key="11">
    <source>
        <dbReference type="Pfam" id="PF00593"/>
    </source>
</evidence>
<evidence type="ECO:0000256" key="4">
    <source>
        <dbReference type="ARBA" id="ARBA00022692"/>
    </source>
</evidence>
<keyword evidence="6" id="KW-0408">Iron</keyword>
<evidence type="ECO:0000256" key="10">
    <source>
        <dbReference type="ARBA" id="ARBA00023237"/>
    </source>
</evidence>
<dbReference type="InterPro" id="IPR000531">
    <property type="entry name" value="Beta-barrel_TonB"/>
</dbReference>
<evidence type="ECO:0000256" key="7">
    <source>
        <dbReference type="ARBA" id="ARBA00023065"/>
    </source>
</evidence>
<proteinExistence type="predicted"/>
<evidence type="ECO:0000256" key="6">
    <source>
        <dbReference type="ARBA" id="ARBA00023004"/>
    </source>
</evidence>
<evidence type="ECO:0000256" key="8">
    <source>
        <dbReference type="ARBA" id="ARBA00023077"/>
    </source>
</evidence>
<keyword evidence="8" id="KW-0798">TonB box</keyword>
<protein>
    <submittedName>
        <fullName evidence="13">Iron complex outermembrane receptor protein</fullName>
    </submittedName>
</protein>
<keyword evidence="9" id="KW-0472">Membrane</keyword>
<dbReference type="InterPro" id="IPR039426">
    <property type="entry name" value="TonB-dep_rcpt-like"/>
</dbReference>
<dbReference type="PROSITE" id="PS52016">
    <property type="entry name" value="TONB_DEPENDENT_REC_3"/>
    <property type="match status" value="1"/>
</dbReference>
<dbReference type="InterPro" id="IPR012910">
    <property type="entry name" value="Plug_dom"/>
</dbReference>
<keyword evidence="2" id="KW-0813">Transport</keyword>
<comment type="caution">
    <text evidence="13">The sequence shown here is derived from an EMBL/GenBank/DDBJ whole genome shotgun (WGS) entry which is preliminary data.</text>
</comment>
<evidence type="ECO:0000256" key="9">
    <source>
        <dbReference type="ARBA" id="ARBA00023136"/>
    </source>
</evidence>
<keyword evidence="5" id="KW-0732">Signal</keyword>
<dbReference type="Pfam" id="PF07715">
    <property type="entry name" value="Plug"/>
    <property type="match status" value="1"/>
</dbReference>
<organism evidence="13">
    <name type="scientific">termite gut metagenome</name>
    <dbReference type="NCBI Taxonomy" id="433724"/>
    <lineage>
        <taxon>unclassified sequences</taxon>
        <taxon>metagenomes</taxon>
        <taxon>organismal metagenomes</taxon>
    </lineage>
</organism>
<dbReference type="GO" id="GO:0015344">
    <property type="term" value="F:siderophore uptake transmembrane transporter activity"/>
    <property type="evidence" value="ECO:0007669"/>
    <property type="project" value="TreeGrafter"/>
</dbReference>
<dbReference type="SUPFAM" id="SSF56935">
    <property type="entry name" value="Porins"/>
    <property type="match status" value="1"/>
</dbReference>
<sequence length="756" mass="84820">MKRKAAAMLAGLLVMVTTGESILYAQSAQSDSLRVITLQEVQVVSVRAAAKTPVAYVNISKEAIEKQNFGQDIPFLLFSTPSVLTTSDAGAGVGYTSIRVRGTDASRINITANGIPMNDAESHGVYWVDMPDFASSLEDMQVQRGAGTSTNGAGAFGASINMRTQVTPVKAYTELLGSYGSFNTHKETVKVGSGLLAEHWAFDLRLSNIQSDGYRDRASSDMQSYFIQGGYYGKASTLRFISFGGDEKTYHAWDGISREMLNTDRRYNPNGAIERNGEVAGFYDDQTDNYRQTHYQLLFNRILSPAWNLNVALHYTNGFGYYQEYKNSRTLAEYALAPYEANGATVKKASLVRQKLVGSDFGGAVFSLNYNDDKLYTSVGGGANRYTNDHYGKVIWVENYIGTLDPTHEYYRSDGKKDDANIYAKANYEVGGGVNLYADLQYRYINYKVKGNNDKWDWTASPERLQALNIDESFSFFNPKAGAFWQINPNNSAYASLSVAQKEPTRNNYTDGLFTKYPKPEKLFDYELGYTYRNARFTAGINIYYMDYTDQLVLNGKLNEIGEPMAENVKESYRTGIELSVGAKFTNWLRWDVNGTWSRNRIRNYTEYLSDYDDSWNDLYTQTERHLGNTPIAFSPSFTGNSSITLNYKAWDASLQSQYVSRQYLDNSGSKDNSLDAYFVNHLHAGYTFQLPATKSITIGATIYNLLNERYETNGYSMTAAIYKDGDRTSKPEISSDPRFYPMAGTNALVNVVIKF</sequence>
<keyword evidence="7" id="KW-0406">Ion transport</keyword>
<evidence type="ECO:0000256" key="5">
    <source>
        <dbReference type="ARBA" id="ARBA00022729"/>
    </source>
</evidence>
<evidence type="ECO:0000256" key="1">
    <source>
        <dbReference type="ARBA" id="ARBA00004571"/>
    </source>
</evidence>
<comment type="subcellular location">
    <subcellularLocation>
        <location evidence="1">Cell outer membrane</location>
        <topology evidence="1">Multi-pass membrane protein</topology>
    </subcellularLocation>
</comment>
<feature type="domain" description="TonB-dependent receptor plug" evidence="12">
    <location>
        <begin position="50"/>
        <end position="158"/>
    </location>
</feature>
<name>A0A5J4R2G7_9ZZZZ</name>
<accession>A0A5J4R2G7</accession>
<keyword evidence="3" id="KW-0410">Iron transport</keyword>
<dbReference type="Gene3D" id="2.170.130.10">
    <property type="entry name" value="TonB-dependent receptor, plug domain"/>
    <property type="match status" value="1"/>
</dbReference>
<dbReference type="EMBL" id="SNRY01001939">
    <property type="protein sequence ID" value="KAA6327735.1"/>
    <property type="molecule type" value="Genomic_DNA"/>
</dbReference>
<keyword evidence="10" id="KW-0998">Cell outer membrane</keyword>
<feature type="domain" description="TonB-dependent receptor-like beta-barrel" evidence="11">
    <location>
        <begin position="241"/>
        <end position="706"/>
    </location>
</feature>
<dbReference type="InterPro" id="IPR036942">
    <property type="entry name" value="Beta-barrel_TonB_sf"/>
</dbReference>
<dbReference type="GO" id="GO:0009279">
    <property type="term" value="C:cell outer membrane"/>
    <property type="evidence" value="ECO:0007669"/>
    <property type="project" value="UniProtKB-SubCell"/>
</dbReference>
<evidence type="ECO:0000313" key="13">
    <source>
        <dbReference type="EMBL" id="KAA6327735.1"/>
    </source>
</evidence>
<dbReference type="Gene3D" id="2.40.170.20">
    <property type="entry name" value="TonB-dependent receptor, beta-barrel domain"/>
    <property type="match status" value="1"/>
</dbReference>
<dbReference type="AlphaFoldDB" id="A0A5J4R2G7"/>
<dbReference type="InterPro" id="IPR037066">
    <property type="entry name" value="Plug_dom_sf"/>
</dbReference>
<gene>
    <name evidence="13" type="ORF">EZS27_023303</name>
</gene>
<keyword evidence="4" id="KW-0812">Transmembrane</keyword>
<evidence type="ECO:0000256" key="3">
    <source>
        <dbReference type="ARBA" id="ARBA00022496"/>
    </source>
</evidence>
<evidence type="ECO:0000256" key="2">
    <source>
        <dbReference type="ARBA" id="ARBA00022448"/>
    </source>
</evidence>